<dbReference type="Pfam" id="PF01509">
    <property type="entry name" value="TruB_N"/>
    <property type="match status" value="1"/>
</dbReference>
<dbReference type="EC" id="5.4.99.25" evidence="5"/>
<dbReference type="Pfam" id="PF16198">
    <property type="entry name" value="TruB_C_2"/>
    <property type="match status" value="1"/>
</dbReference>
<dbReference type="GO" id="GO:0031119">
    <property type="term" value="P:tRNA pseudouridine synthesis"/>
    <property type="evidence" value="ECO:0007669"/>
    <property type="project" value="UniProtKB-UniRule"/>
</dbReference>
<dbReference type="InterPro" id="IPR032819">
    <property type="entry name" value="TruB_C"/>
</dbReference>
<evidence type="ECO:0000259" key="6">
    <source>
        <dbReference type="Pfam" id="PF01509"/>
    </source>
</evidence>
<reference evidence="8 9" key="1">
    <citation type="submission" date="2015-09" db="EMBL/GenBank/DDBJ databases">
        <authorList>
            <consortium name="Pathogen Informatics"/>
        </authorList>
    </citation>
    <scope>NUCLEOTIDE SEQUENCE [LARGE SCALE GENOMIC DNA]</scope>
    <source>
        <strain evidence="8 9">2789STDY5834928</strain>
    </source>
</reference>
<dbReference type="GO" id="GO:0003723">
    <property type="term" value="F:RNA binding"/>
    <property type="evidence" value="ECO:0007669"/>
    <property type="project" value="InterPro"/>
</dbReference>
<dbReference type="PANTHER" id="PTHR13767">
    <property type="entry name" value="TRNA-PSEUDOURIDINE SYNTHASE"/>
    <property type="match status" value="1"/>
</dbReference>
<dbReference type="CDD" id="cd02573">
    <property type="entry name" value="PseudoU_synth_EcTruB"/>
    <property type="match status" value="1"/>
</dbReference>
<dbReference type="InterPro" id="IPR002501">
    <property type="entry name" value="PsdUridine_synth_N"/>
</dbReference>
<evidence type="ECO:0000256" key="4">
    <source>
        <dbReference type="ARBA" id="ARBA00023235"/>
    </source>
</evidence>
<comment type="similarity">
    <text evidence="2 5">Belongs to the pseudouridine synthase TruB family. Type 1 subfamily.</text>
</comment>
<evidence type="ECO:0000256" key="5">
    <source>
        <dbReference type="HAMAP-Rule" id="MF_01080"/>
    </source>
</evidence>
<evidence type="ECO:0000256" key="2">
    <source>
        <dbReference type="ARBA" id="ARBA00005642"/>
    </source>
</evidence>
<dbReference type="EMBL" id="CZBY01000006">
    <property type="protein sequence ID" value="CUQ84919.1"/>
    <property type="molecule type" value="Genomic_DNA"/>
</dbReference>
<protein>
    <recommendedName>
        <fullName evidence="5">tRNA pseudouridine synthase B</fullName>
        <ecNumber evidence="5">5.4.99.25</ecNumber>
    </recommendedName>
    <alternativeName>
        <fullName evidence="5">tRNA pseudouridine(55) synthase</fullName>
        <shortName evidence="5">Psi55 synthase</shortName>
    </alternativeName>
    <alternativeName>
        <fullName evidence="5">tRNA pseudouridylate synthase</fullName>
    </alternativeName>
    <alternativeName>
        <fullName evidence="5">tRNA-uridine isomerase</fullName>
    </alternativeName>
</protein>
<evidence type="ECO:0000256" key="1">
    <source>
        <dbReference type="ARBA" id="ARBA00000385"/>
    </source>
</evidence>
<dbReference type="AlphaFoldDB" id="A0A174ZJ17"/>
<keyword evidence="4 5" id="KW-0413">Isomerase</keyword>
<feature type="domain" description="Pseudouridine synthase II N-terminal" evidence="6">
    <location>
        <begin position="26"/>
        <end position="175"/>
    </location>
</feature>
<evidence type="ECO:0000313" key="8">
    <source>
        <dbReference type="EMBL" id="CUQ84919.1"/>
    </source>
</evidence>
<feature type="active site" description="Nucleophile" evidence="5">
    <location>
        <position position="41"/>
    </location>
</feature>
<keyword evidence="3 5" id="KW-0819">tRNA processing</keyword>
<dbReference type="NCBIfam" id="TIGR00431">
    <property type="entry name" value="TruB"/>
    <property type="match status" value="1"/>
</dbReference>
<evidence type="ECO:0000259" key="7">
    <source>
        <dbReference type="Pfam" id="PF16198"/>
    </source>
</evidence>
<dbReference type="OrthoDB" id="9802309at2"/>
<proteinExistence type="inferred from homology"/>
<feature type="domain" description="tRNA pseudouridylate synthase B C-terminal" evidence="7">
    <location>
        <begin position="176"/>
        <end position="233"/>
    </location>
</feature>
<dbReference type="GO" id="GO:1990481">
    <property type="term" value="P:mRNA pseudouridine synthesis"/>
    <property type="evidence" value="ECO:0007669"/>
    <property type="project" value="TreeGrafter"/>
</dbReference>
<dbReference type="Gene3D" id="3.30.2350.10">
    <property type="entry name" value="Pseudouridine synthase"/>
    <property type="match status" value="1"/>
</dbReference>
<dbReference type="GO" id="GO:0160148">
    <property type="term" value="F:tRNA pseudouridine(55) synthase activity"/>
    <property type="evidence" value="ECO:0007669"/>
    <property type="project" value="UniProtKB-EC"/>
</dbReference>
<comment type="catalytic activity">
    <reaction evidence="1 5">
        <text>uridine(55) in tRNA = pseudouridine(55) in tRNA</text>
        <dbReference type="Rhea" id="RHEA:42532"/>
        <dbReference type="Rhea" id="RHEA-COMP:10101"/>
        <dbReference type="Rhea" id="RHEA-COMP:10102"/>
        <dbReference type="ChEBI" id="CHEBI:65314"/>
        <dbReference type="ChEBI" id="CHEBI:65315"/>
        <dbReference type="EC" id="5.4.99.25"/>
    </reaction>
</comment>
<gene>
    <name evidence="5 8" type="primary">truB</name>
    <name evidence="8" type="ORF">ERS852540_01009</name>
</gene>
<dbReference type="HAMAP" id="MF_01080">
    <property type="entry name" value="TruB_bact"/>
    <property type="match status" value="1"/>
</dbReference>
<dbReference type="InterPro" id="IPR020103">
    <property type="entry name" value="PsdUridine_synth_cat_dom_sf"/>
</dbReference>
<evidence type="ECO:0000256" key="3">
    <source>
        <dbReference type="ARBA" id="ARBA00022694"/>
    </source>
</evidence>
<accession>A0A174ZJ17</accession>
<name>A0A174ZJ17_9FIRM</name>
<dbReference type="InterPro" id="IPR014780">
    <property type="entry name" value="tRNA_psdUridine_synth_TruB"/>
</dbReference>
<organism evidence="8 9">
    <name type="scientific">[Eubacterium] siraeum</name>
    <dbReference type="NCBI Taxonomy" id="39492"/>
    <lineage>
        <taxon>Bacteria</taxon>
        <taxon>Bacillati</taxon>
        <taxon>Bacillota</taxon>
        <taxon>Clostridia</taxon>
        <taxon>Eubacteriales</taxon>
        <taxon>Oscillospiraceae</taxon>
        <taxon>Oscillospiraceae incertae sedis</taxon>
    </lineage>
</organism>
<dbReference type="PANTHER" id="PTHR13767:SF2">
    <property type="entry name" value="PSEUDOURIDYLATE SYNTHASE TRUB1"/>
    <property type="match status" value="1"/>
</dbReference>
<comment type="function">
    <text evidence="5">Responsible for synthesis of pseudouridine from uracil-55 in the psi GC loop of transfer RNAs.</text>
</comment>
<dbReference type="STRING" id="39492.ERS852540_01009"/>
<dbReference type="SUPFAM" id="SSF55120">
    <property type="entry name" value="Pseudouridine synthase"/>
    <property type="match status" value="1"/>
</dbReference>
<sequence>MNEINGVICINKPQDFTSFDVVAIMRRAAGTRKIGHGGTLDPMATGVLPIYIGRAAKTADLNPVSDKRYRATFRLGVTTDTEDVWGKVMTKSEKPVTLAEITDAVTAMQGDIMQIPPMYSAVKINGKRLYDLARQGVEVERAARPVTVYSIELSDYDEEKRTGTLDIYCSKGTYIRTIISDIGKKLGTGAIMTSLCRTMAAGFTLSDCHDIETLRNMPPEDTARLVLPTERVFSCYDEITLDGTQKKLFMNGMILDCGRMDISYPEGTFLRLKHDGDFLGVARVNGENGLKSVYLNILS</sequence>
<evidence type="ECO:0000313" key="9">
    <source>
        <dbReference type="Proteomes" id="UP000095662"/>
    </source>
</evidence>
<dbReference type="Proteomes" id="UP000095662">
    <property type="component" value="Unassembled WGS sequence"/>
</dbReference>